<evidence type="ECO:0000259" key="1">
    <source>
        <dbReference type="Pfam" id="PF21647"/>
    </source>
</evidence>
<dbReference type="InterPro" id="IPR010341">
    <property type="entry name" value="DUF936_pln"/>
</dbReference>
<reference evidence="2 3" key="1">
    <citation type="submission" date="2019-09" db="EMBL/GenBank/DDBJ databases">
        <title>A chromosome-level genome assembly of the Chinese tupelo Nyssa sinensis.</title>
        <authorList>
            <person name="Yang X."/>
            <person name="Kang M."/>
            <person name="Yang Y."/>
            <person name="Xiong H."/>
            <person name="Wang M."/>
            <person name="Zhang Z."/>
            <person name="Wang Z."/>
            <person name="Wu H."/>
            <person name="Ma T."/>
            <person name="Liu J."/>
            <person name="Xi Z."/>
        </authorList>
    </citation>
    <scope>NUCLEOTIDE SEQUENCE [LARGE SCALE GENOMIC DNA]</scope>
    <source>
        <strain evidence="2">J267</strain>
        <tissue evidence="2">Leaf</tissue>
    </source>
</reference>
<dbReference type="InterPro" id="IPR049172">
    <property type="entry name" value="DUF6857_pln"/>
</dbReference>
<organism evidence="2 3">
    <name type="scientific">Nyssa sinensis</name>
    <dbReference type="NCBI Taxonomy" id="561372"/>
    <lineage>
        <taxon>Eukaryota</taxon>
        <taxon>Viridiplantae</taxon>
        <taxon>Streptophyta</taxon>
        <taxon>Embryophyta</taxon>
        <taxon>Tracheophyta</taxon>
        <taxon>Spermatophyta</taxon>
        <taxon>Magnoliopsida</taxon>
        <taxon>eudicotyledons</taxon>
        <taxon>Gunneridae</taxon>
        <taxon>Pentapetalae</taxon>
        <taxon>asterids</taxon>
        <taxon>Cornales</taxon>
        <taxon>Nyssaceae</taxon>
        <taxon>Nyssa</taxon>
    </lineage>
</organism>
<dbReference type="Proteomes" id="UP000325577">
    <property type="component" value="Linkage Group LG4"/>
</dbReference>
<protein>
    <recommendedName>
        <fullName evidence="1">DUF6857 domain-containing protein</fullName>
    </recommendedName>
</protein>
<proteinExistence type="predicted"/>
<feature type="domain" description="DUF6857" evidence="1">
    <location>
        <begin position="105"/>
        <end position="196"/>
    </location>
</feature>
<sequence length="241" mass="27166">MNLYLLRRPFLPQLDPRENLQNYSIDSVLKLAHLAKACTQENPQPRPSMRSIVVALMTLASSTDDWDVGSFYKNQDLVNLMSGRDQSCSLPVYVGHLKLAIQIIEEAMGHRNVAFLAAVHAPEEASATEGVIRCMSMFAELCELSQKDSAGPLVEQFLNLHQSMQKAAAVIDALLSTRFPEVKSDTYSSSSVFVKCKHYAKQITIFMSQPSQSECSLFPHDHYVLQYLTFYFIMYLTLLCN</sequence>
<dbReference type="OrthoDB" id="1888344at2759"/>
<name>A0A5J4ZXB1_9ASTE</name>
<evidence type="ECO:0000313" key="3">
    <source>
        <dbReference type="Proteomes" id="UP000325577"/>
    </source>
</evidence>
<evidence type="ECO:0000313" key="2">
    <source>
        <dbReference type="EMBL" id="KAA8522709.1"/>
    </source>
</evidence>
<dbReference type="AlphaFoldDB" id="A0A5J4ZXB1"/>
<dbReference type="Pfam" id="PF21647">
    <property type="entry name" value="DUF6857"/>
    <property type="match status" value="1"/>
</dbReference>
<keyword evidence="3" id="KW-1185">Reference proteome</keyword>
<dbReference type="PANTHER" id="PTHR31928:SF7">
    <property type="entry name" value="FACTOR 1-DELTA, PUTATIVE (DUF936)-RELATED"/>
    <property type="match status" value="1"/>
</dbReference>
<dbReference type="EMBL" id="CM018047">
    <property type="protein sequence ID" value="KAA8522709.1"/>
    <property type="molecule type" value="Genomic_DNA"/>
</dbReference>
<dbReference type="PANTHER" id="PTHR31928">
    <property type="entry name" value="EXPRESSED PROTEIN"/>
    <property type="match status" value="1"/>
</dbReference>
<accession>A0A5J4ZXB1</accession>
<gene>
    <name evidence="2" type="ORF">F0562_009129</name>
</gene>